<protein>
    <submittedName>
        <fullName evidence="1">Uncharacterized protein</fullName>
    </submittedName>
</protein>
<organism evidence="1 2">
    <name type="scientific">Tanacetum coccineum</name>
    <dbReference type="NCBI Taxonomy" id="301880"/>
    <lineage>
        <taxon>Eukaryota</taxon>
        <taxon>Viridiplantae</taxon>
        <taxon>Streptophyta</taxon>
        <taxon>Embryophyta</taxon>
        <taxon>Tracheophyta</taxon>
        <taxon>Spermatophyta</taxon>
        <taxon>Magnoliopsida</taxon>
        <taxon>eudicotyledons</taxon>
        <taxon>Gunneridae</taxon>
        <taxon>Pentapetalae</taxon>
        <taxon>asterids</taxon>
        <taxon>campanulids</taxon>
        <taxon>Asterales</taxon>
        <taxon>Asteraceae</taxon>
        <taxon>Asteroideae</taxon>
        <taxon>Anthemideae</taxon>
        <taxon>Anthemidinae</taxon>
        <taxon>Tanacetum</taxon>
    </lineage>
</organism>
<gene>
    <name evidence="1" type="ORF">Tco_1120842</name>
</gene>
<keyword evidence="2" id="KW-1185">Reference proteome</keyword>
<dbReference type="EMBL" id="BQNB010021246">
    <property type="protein sequence ID" value="GJU04412.1"/>
    <property type="molecule type" value="Genomic_DNA"/>
</dbReference>
<reference evidence="1" key="2">
    <citation type="submission" date="2022-01" db="EMBL/GenBank/DDBJ databases">
        <authorList>
            <person name="Yamashiro T."/>
            <person name="Shiraishi A."/>
            <person name="Satake H."/>
            <person name="Nakayama K."/>
        </authorList>
    </citation>
    <scope>NUCLEOTIDE SEQUENCE</scope>
</reference>
<proteinExistence type="predicted"/>
<evidence type="ECO:0000313" key="2">
    <source>
        <dbReference type="Proteomes" id="UP001151760"/>
    </source>
</evidence>
<accession>A0ABQ5IY89</accession>
<dbReference type="Proteomes" id="UP001151760">
    <property type="component" value="Unassembled WGS sequence"/>
</dbReference>
<sequence>MCKTKRTLYVAAGLRWWYSDDGGDVGTKVVVDRGGDGRSDGSVVMDGSSGCDDDGGGVGMRCDSRGGGVGGEMKDLSRFVHASLLVGMERGFLSSKGSGGGIRVKEKNGVAPSVTVESRNWVYQEAIFDCLGRP</sequence>
<name>A0ABQ5IY89_9ASTR</name>
<evidence type="ECO:0000313" key="1">
    <source>
        <dbReference type="EMBL" id="GJU04412.1"/>
    </source>
</evidence>
<reference evidence="1" key="1">
    <citation type="journal article" date="2022" name="Int. J. Mol. Sci.">
        <title>Draft Genome of Tanacetum Coccineum: Genomic Comparison of Closely Related Tanacetum-Family Plants.</title>
        <authorList>
            <person name="Yamashiro T."/>
            <person name="Shiraishi A."/>
            <person name="Nakayama K."/>
            <person name="Satake H."/>
        </authorList>
    </citation>
    <scope>NUCLEOTIDE SEQUENCE</scope>
</reference>
<comment type="caution">
    <text evidence="1">The sequence shown here is derived from an EMBL/GenBank/DDBJ whole genome shotgun (WGS) entry which is preliminary data.</text>
</comment>